<dbReference type="Proteomes" id="UP000481454">
    <property type="component" value="Unassembled WGS sequence"/>
</dbReference>
<accession>A0AAP6WMQ7</accession>
<reference evidence="1 2" key="1">
    <citation type="submission" date="2020-02" db="EMBL/GenBank/DDBJ databases">
        <title>Genomic Insights into the Phylogeny and Genetic Plasticity of the Human and Animal Enteric Pathogen Clostridium perfringens.</title>
        <authorList>
            <person name="Feng Y."/>
            <person name="Hu Y."/>
        </authorList>
    </citation>
    <scope>NUCLEOTIDE SEQUENCE [LARGE SCALE GENOMIC DNA]</scope>
    <source>
        <strain evidence="1 2">CP-40</strain>
    </source>
</reference>
<organism evidence="1 2">
    <name type="scientific">Clostridium perfringens</name>
    <dbReference type="NCBI Taxonomy" id="1502"/>
    <lineage>
        <taxon>Bacteria</taxon>
        <taxon>Bacillati</taxon>
        <taxon>Bacillota</taxon>
        <taxon>Clostridia</taxon>
        <taxon>Eubacteriales</taxon>
        <taxon>Clostridiaceae</taxon>
        <taxon>Clostridium</taxon>
    </lineage>
</organism>
<name>A0AAP6WMQ7_CLOPF</name>
<sequence length="72" mass="8536">MLKVAVVGFEDSRKTFLYKTKFLDLKPGDYVWVKDSKNGFKRGIFQNYTNAISRIRQAENWIIDRKDIKNGY</sequence>
<evidence type="ECO:0000313" key="1">
    <source>
        <dbReference type="EMBL" id="NGU30633.1"/>
    </source>
</evidence>
<dbReference type="RefSeq" id="WP_003459479.1">
    <property type="nucleotide sequence ID" value="NZ_CATNWX010000006.1"/>
</dbReference>
<protein>
    <submittedName>
        <fullName evidence="1">Uncharacterized protein</fullName>
    </submittedName>
</protein>
<comment type="caution">
    <text evidence="1">The sequence shown here is derived from an EMBL/GenBank/DDBJ whole genome shotgun (WGS) entry which is preliminary data.</text>
</comment>
<dbReference type="AlphaFoldDB" id="A0AAP6WMQ7"/>
<proteinExistence type="predicted"/>
<gene>
    <name evidence="1" type="ORF">G6Z34_10990</name>
</gene>
<dbReference type="EMBL" id="JAALLZ010000004">
    <property type="protein sequence ID" value="NGU30633.1"/>
    <property type="molecule type" value="Genomic_DNA"/>
</dbReference>
<evidence type="ECO:0000313" key="2">
    <source>
        <dbReference type="Proteomes" id="UP000481454"/>
    </source>
</evidence>